<reference evidence="1" key="2">
    <citation type="journal article" date="2011" name="Microb. Ecol.">
        <title>Taxonomic and Functional Metagenomic Profiling of the Microbial Community in the Anoxic Sediment of a Sub-saline Shallow Lake (Laguna de Carrizo, Central Spain).</title>
        <authorList>
            <person name="Ferrer M."/>
            <person name="Guazzaroni M.E."/>
            <person name="Richter M."/>
            <person name="Garcia-Salamanca A."/>
            <person name="Yarza P."/>
            <person name="Suarez-Suarez A."/>
            <person name="Solano J."/>
            <person name="Alcaide M."/>
            <person name="van Dillewijn P."/>
            <person name="Molina-Henares M.A."/>
            <person name="Lopez-Cortes N."/>
            <person name="Al-Ramahi Y."/>
            <person name="Guerrero C."/>
            <person name="Acosta A."/>
            <person name="de Eugenio L.I."/>
            <person name="Martinez V."/>
            <person name="Marques S."/>
            <person name="Rojo F."/>
            <person name="Santero E."/>
            <person name="Genilloud O."/>
            <person name="Perez-Perez J."/>
            <person name="Rossello-Mora R."/>
            <person name="Ramos J.L."/>
        </authorList>
    </citation>
    <scope>NUCLEOTIDE SEQUENCE</scope>
</reference>
<organism evidence="1">
    <name type="scientific">sediment metagenome</name>
    <dbReference type="NCBI Taxonomy" id="749907"/>
    <lineage>
        <taxon>unclassified sequences</taxon>
        <taxon>metagenomes</taxon>
        <taxon>ecological metagenomes</taxon>
    </lineage>
</organism>
<comment type="caution">
    <text evidence="1">The sequence shown here is derived from an EMBL/GenBank/DDBJ whole genome shotgun (WGS) entry which is preliminary data.</text>
</comment>
<reference evidence="1" key="1">
    <citation type="submission" date="2010-07" db="EMBL/GenBank/DDBJ databases">
        <authorList>
            <consortium name="CONSOLIDER consortium CSD2007-00005"/>
            <person name="Guazzaroni M.-E."/>
            <person name="Richter M."/>
            <person name="Garcia-Salamanca A."/>
            <person name="Yarza P."/>
            <person name="Ferrer M."/>
        </authorList>
    </citation>
    <scope>NUCLEOTIDE SEQUENCE</scope>
</reference>
<accession>D9PII1</accession>
<feature type="non-terminal residue" evidence="1">
    <location>
        <position position="1"/>
    </location>
</feature>
<protein>
    <submittedName>
        <fullName evidence="1">Uncharacterized protein</fullName>
    </submittedName>
</protein>
<name>D9PII1_9ZZZZ</name>
<dbReference type="AlphaFoldDB" id="D9PII1"/>
<proteinExistence type="predicted"/>
<evidence type="ECO:0000313" key="1">
    <source>
        <dbReference type="EMBL" id="EFK96646.1"/>
    </source>
</evidence>
<gene>
    <name evidence="1" type="ORF">LDC_1339</name>
</gene>
<sequence length="426" mass="46561">NAFYGGSSRSAGTKLSTGEVIQTLKILAPTVDVQTIALLGSHGSATNTGSGTGSLSGLSAETRSAIAADLKKAAQHGMANRAGYNQDLYTLFLEVLKSHLSMKKTLLAHFATRQKLDRFKVFGQHRRASTSPIPLQPSKRDLVLLSAGIVPFHFHNHLQANTAQHHGLAVYLDVSGSVNQHLPQLIGVLSSLKGDLTTILLFSNKVEEVSFQTLLAGRGTTTYGTDFNCIAQSILDRGYDKAVILTDGYATLHQDQAARLRKARVRTLAVLFRRPSKTLARNSSHSGTWCSSKTLRTKGGETMEYHVTWTIELDAESPEDAARKALRIHRDPDSWATHFEVRDPQGHACKVDLGIPGQPAQEEKVFVLVPLEDGNVGDVAVYANEESAERAEQEWLSSHDLEDEEAREHASDWGTGVAVWECKFRS</sequence>
<dbReference type="EMBL" id="ADZX01000432">
    <property type="protein sequence ID" value="EFK96646.1"/>
    <property type="molecule type" value="Genomic_DNA"/>
</dbReference>